<name>A0AAX2ULI9_9BACT</name>
<gene>
    <name evidence="1" type="ORF">FDW42_03085</name>
</gene>
<dbReference type="GeneID" id="52036183"/>
<dbReference type="KEGG" id="chv:CHELV3228_0260"/>
<proteinExistence type="predicted"/>
<sequence length="100" mass="11825">MATSEDFKNFVLECLENTNLGFEFSARKMFGDYCIYVHLGAERKPLFLLCDERLFIKCYDKLKGLLDEKDKPFEKAKEWYVVDFENLVLLEEILKKVLKG</sequence>
<reference evidence="1 2" key="1">
    <citation type="submission" date="2019-05" db="EMBL/GenBank/DDBJ databases">
        <title>Draft genomes of eight strains of Campylobacter helveticus isolated from cats and a dog in New Zealand.</title>
        <authorList>
            <person name="Bojanic K."/>
            <person name="Midwinter A.C."/>
            <person name="Biggs P.J."/>
            <person name="Acke E."/>
            <person name="Cornelius A.J."/>
            <person name="Marshall J.C."/>
        </authorList>
    </citation>
    <scope>NUCLEOTIDE SEQUENCE [LARGE SCALE GENOMIC DNA]</scope>
    <source>
        <strain evidence="1 2">ACP123b</strain>
    </source>
</reference>
<dbReference type="AlphaFoldDB" id="A0AAX2ULI9"/>
<evidence type="ECO:0000313" key="1">
    <source>
        <dbReference type="EMBL" id="TNB58152.1"/>
    </source>
</evidence>
<dbReference type="Proteomes" id="UP000306813">
    <property type="component" value="Unassembled WGS sequence"/>
</dbReference>
<accession>A0AAX2ULI9</accession>
<dbReference type="EMBL" id="VDBS01000027">
    <property type="protein sequence ID" value="TNB58152.1"/>
    <property type="molecule type" value="Genomic_DNA"/>
</dbReference>
<organism evidence="1 2">
    <name type="scientific">Campylobacter helveticus</name>
    <dbReference type="NCBI Taxonomy" id="28898"/>
    <lineage>
        <taxon>Bacteria</taxon>
        <taxon>Pseudomonadati</taxon>
        <taxon>Campylobacterota</taxon>
        <taxon>Epsilonproteobacteria</taxon>
        <taxon>Campylobacterales</taxon>
        <taxon>Campylobacteraceae</taxon>
        <taxon>Campylobacter</taxon>
    </lineage>
</organism>
<comment type="caution">
    <text evidence="1">The sequence shown here is derived from an EMBL/GenBank/DDBJ whole genome shotgun (WGS) entry which is preliminary data.</text>
</comment>
<evidence type="ECO:0000313" key="2">
    <source>
        <dbReference type="Proteomes" id="UP000306813"/>
    </source>
</evidence>
<dbReference type="SUPFAM" id="SSF159894">
    <property type="entry name" value="YgaC/TfoX-N like"/>
    <property type="match status" value="1"/>
</dbReference>
<dbReference type="RefSeq" id="WP_082199187.1">
    <property type="nucleotide sequence ID" value="NZ_CP020478.1"/>
</dbReference>
<protein>
    <submittedName>
        <fullName evidence="1">Competence protein TfoX</fullName>
    </submittedName>
</protein>